<dbReference type="AlphaFoldDB" id="A0A923GIA4"/>
<reference evidence="1 3" key="1">
    <citation type="journal article" date="2020" name="Microorganisms">
        <title>Reliable Identification of Environmental Pseudomonas Isolates Using the rpoD Gene.</title>
        <authorList>
            <consortium name="The Broad Institute Genome Sequencing Platform"/>
            <person name="Girard L."/>
            <person name="Lood C."/>
            <person name="Rokni-Zadeh H."/>
            <person name="van Noort V."/>
            <person name="Lavigne R."/>
            <person name="De Mot R."/>
        </authorList>
    </citation>
    <scope>NUCLEOTIDE SEQUENCE</scope>
    <source>
        <strain evidence="1 3">RW4S2</strain>
    </source>
</reference>
<dbReference type="InterPro" id="IPR002495">
    <property type="entry name" value="Glyco_trans_8"/>
</dbReference>
<sequence length="302" mass="34240">MDETMALTPNNQKPVRVFVAATPAEWLPMKVLEFSILEHTDLPVELSAIYTHSRTIPTPKDPANRARTPFSFQRFLIPELCNFQGKAIYLDADMQVFQNIDGLWNSPFNGSDLQTVGSAAGERRSQFSVVLLDCAQLNWRIEDIVEKLDSGTLNYQSLMFDMKVAKSISYSIPEKWNSLEHFDQDHTCLLHYTDMNTQPWISLNNPNGHLWIACLKRALAQGFITQDQLRHEIAQGHVRPSLISQVSSATIETWRPSLTDTWRDLCFTPPFYAITLSSKGAIRTGLSKLSRAMQILKLAAVR</sequence>
<protein>
    <submittedName>
        <fullName evidence="1">Glycosyl transferase</fullName>
    </submittedName>
    <submittedName>
        <fullName evidence="2">Glycosyltransferase</fullName>
    </submittedName>
</protein>
<evidence type="ECO:0000313" key="2">
    <source>
        <dbReference type="EMBL" id="MBV4539619.1"/>
    </source>
</evidence>
<dbReference type="InterPro" id="IPR029044">
    <property type="entry name" value="Nucleotide-diphossugar_trans"/>
</dbReference>
<dbReference type="GO" id="GO:0016757">
    <property type="term" value="F:glycosyltransferase activity"/>
    <property type="evidence" value="ECO:0007669"/>
    <property type="project" value="InterPro"/>
</dbReference>
<name>A0A923GIA4_9PSED</name>
<evidence type="ECO:0000313" key="1">
    <source>
        <dbReference type="EMBL" id="MBC3470691.1"/>
    </source>
</evidence>
<evidence type="ECO:0000313" key="3">
    <source>
        <dbReference type="Proteomes" id="UP000628137"/>
    </source>
</evidence>
<keyword evidence="3" id="KW-1185">Reference proteome</keyword>
<dbReference type="Proteomes" id="UP000628137">
    <property type="component" value="Unassembled WGS sequence"/>
</dbReference>
<dbReference type="Pfam" id="PF01501">
    <property type="entry name" value="Glyco_transf_8"/>
    <property type="match status" value="1"/>
</dbReference>
<reference evidence="2" key="3">
    <citation type="submission" date="2021-06" db="EMBL/GenBank/DDBJ databases">
        <title>Updating the genus Pseudomonas: Description of 43 new species and partition of the Pseudomonas putida group.</title>
        <authorList>
            <person name="Girard L."/>
            <person name="Lood C."/>
            <person name="Vandamme P."/>
            <person name="Rokni-Zadeh H."/>
            <person name="Van Noort V."/>
            <person name="Hofte M."/>
            <person name="Lavigne R."/>
            <person name="De Mot R."/>
        </authorList>
    </citation>
    <scope>NUCLEOTIDE SEQUENCE</scope>
    <source>
        <strain evidence="2">RW4S2</strain>
    </source>
</reference>
<reference evidence="1" key="2">
    <citation type="submission" date="2020-07" db="EMBL/GenBank/DDBJ databases">
        <authorList>
            <person name="Lood C."/>
            <person name="Girard L."/>
        </authorList>
    </citation>
    <scope>NUCLEOTIDE SEQUENCE</scope>
    <source>
        <strain evidence="1">RW4S2</strain>
    </source>
</reference>
<dbReference type="RefSeq" id="WP_186602031.1">
    <property type="nucleotide sequence ID" value="NZ_JABWRP020000001.1"/>
</dbReference>
<accession>A0A923GIA4</accession>
<dbReference type="Gene3D" id="3.90.550.10">
    <property type="entry name" value="Spore Coat Polysaccharide Biosynthesis Protein SpsA, Chain A"/>
    <property type="match status" value="1"/>
</dbReference>
<comment type="caution">
    <text evidence="1">The sequence shown here is derived from an EMBL/GenBank/DDBJ whole genome shotgun (WGS) entry which is preliminary data.</text>
</comment>
<organism evidence="1">
    <name type="scientific">Pseudomonas vlassakiae</name>
    <dbReference type="NCBI Taxonomy" id="485888"/>
    <lineage>
        <taxon>Bacteria</taxon>
        <taxon>Pseudomonadati</taxon>
        <taxon>Pseudomonadota</taxon>
        <taxon>Gammaproteobacteria</taxon>
        <taxon>Pseudomonadales</taxon>
        <taxon>Pseudomonadaceae</taxon>
        <taxon>Pseudomonas</taxon>
    </lineage>
</organism>
<dbReference type="EMBL" id="JABWRP020000001">
    <property type="protein sequence ID" value="MBV4539619.1"/>
    <property type="molecule type" value="Genomic_DNA"/>
</dbReference>
<proteinExistence type="predicted"/>
<gene>
    <name evidence="2" type="ORF">HU738_000940</name>
    <name evidence="1" type="ORF">HU738_08960</name>
</gene>
<dbReference type="SUPFAM" id="SSF53448">
    <property type="entry name" value="Nucleotide-diphospho-sugar transferases"/>
    <property type="match status" value="1"/>
</dbReference>
<dbReference type="EMBL" id="JABWRP010000005">
    <property type="protein sequence ID" value="MBC3470691.1"/>
    <property type="molecule type" value="Genomic_DNA"/>
</dbReference>
<keyword evidence="1" id="KW-0808">Transferase</keyword>